<reference evidence="2" key="1">
    <citation type="submission" date="2016-07" db="EMBL/GenBank/DDBJ databases">
        <title>De novo transcriptome assembly of four accessions of the metal hyperaccumulator plant Noccaea caerulescens.</title>
        <authorList>
            <person name="Blande D."/>
            <person name="Halimaa P."/>
            <person name="Tervahauta A.I."/>
            <person name="Aarts M.G."/>
            <person name="Karenlampi S.O."/>
        </authorList>
    </citation>
    <scope>NUCLEOTIDE SEQUENCE</scope>
</reference>
<dbReference type="PANTHER" id="PTHR35097">
    <property type="entry name" value="GDSL ESTERASE/LIPASE"/>
    <property type="match status" value="1"/>
</dbReference>
<dbReference type="AlphaFoldDB" id="A0A1J3H0M5"/>
<evidence type="ECO:0000313" key="1">
    <source>
        <dbReference type="EMBL" id="JAU42796.1"/>
    </source>
</evidence>
<gene>
    <name evidence="1" type="ORF">LC_TR10495_c0_g1_i1_g.36936</name>
    <name evidence="2" type="ORF">LE_TR19814_c0_g1_i1_g.63508</name>
</gene>
<name>A0A1J3H0M5_NOCCA</name>
<accession>A0A1J3H0M5</accession>
<dbReference type="EMBL" id="GEVL01017233">
    <property type="protein sequence ID" value="JAU60108.1"/>
    <property type="molecule type" value="Transcribed_RNA"/>
</dbReference>
<dbReference type="EMBL" id="GEVK01010036">
    <property type="protein sequence ID" value="JAU42796.1"/>
    <property type="molecule type" value="Transcribed_RNA"/>
</dbReference>
<dbReference type="PANTHER" id="PTHR35097:SF1">
    <property type="entry name" value="GDSL ESTERASE_LIPASE"/>
    <property type="match status" value="1"/>
</dbReference>
<evidence type="ECO:0000313" key="2">
    <source>
        <dbReference type="EMBL" id="JAU60108.1"/>
    </source>
</evidence>
<organism evidence="2">
    <name type="scientific">Noccaea caerulescens</name>
    <name type="common">Alpine penny-cress</name>
    <name type="synonym">Thlaspi caerulescens</name>
    <dbReference type="NCBI Taxonomy" id="107243"/>
    <lineage>
        <taxon>Eukaryota</taxon>
        <taxon>Viridiplantae</taxon>
        <taxon>Streptophyta</taxon>
        <taxon>Embryophyta</taxon>
        <taxon>Tracheophyta</taxon>
        <taxon>Spermatophyta</taxon>
        <taxon>Magnoliopsida</taxon>
        <taxon>eudicotyledons</taxon>
        <taxon>Gunneridae</taxon>
        <taxon>Pentapetalae</taxon>
        <taxon>rosids</taxon>
        <taxon>malvids</taxon>
        <taxon>Brassicales</taxon>
        <taxon>Brassicaceae</taxon>
        <taxon>Coluteocarpeae</taxon>
        <taxon>Noccaea</taxon>
    </lineage>
</organism>
<protein>
    <submittedName>
        <fullName evidence="2">Uncharacterized protein</fullName>
    </submittedName>
</protein>
<sequence length="425" mass="46877">MDPIASVLEKVKGFAKSSHNLVSRHFGFHEKPSRQNPIDILKRLQREAFSDLMKLRERQEKVERIISSYKLSKGGPFQENSTHVKGEVDVLGAMLLMGNTDEETLNGLNREGVRPGLLSRFLFETSLRESDKLVAELVAGYKGERNHSDVSGNQLSLAKVLYKAEINDWFSAVAIPVGAHFRDIDAAIVSSYQGMNLTEVSELGPPLLNQHSGSAIGLTVRKSNVAASLAQSISNLEVEQGLNETNRCFRTFGKVTCDILRGVKLSLLGCHQILAPSTNLHSAGAITVPASFLRRRTAMEPESSAQPLEMSRGGMKHVSCSSVALKLDSLMDECTRIGGWIEVQNSREKQVRWSVSITDKPEDEVGWGMSVGGVVDGSRNHDRFQVESYLKFNIGDRFSLSPGLVYHTNSNGRTIGLMLQSHWSL</sequence>
<proteinExistence type="predicted"/>